<gene>
    <name evidence="1" type="ORF">H2198_006292</name>
</gene>
<dbReference type="Proteomes" id="UP001172386">
    <property type="component" value="Unassembled WGS sequence"/>
</dbReference>
<proteinExistence type="predicted"/>
<dbReference type="EMBL" id="JAPDRQ010000114">
    <property type="protein sequence ID" value="KAJ9654702.1"/>
    <property type="molecule type" value="Genomic_DNA"/>
</dbReference>
<name>A0ACC3A390_9EURO</name>
<accession>A0ACC3A390</accession>
<protein>
    <submittedName>
        <fullName evidence="1">Uncharacterized protein</fullName>
    </submittedName>
</protein>
<evidence type="ECO:0000313" key="1">
    <source>
        <dbReference type="EMBL" id="KAJ9654702.1"/>
    </source>
</evidence>
<comment type="caution">
    <text evidence="1">The sequence shown here is derived from an EMBL/GenBank/DDBJ whole genome shotgun (WGS) entry which is preliminary data.</text>
</comment>
<keyword evidence="2" id="KW-1185">Reference proteome</keyword>
<evidence type="ECO:0000313" key="2">
    <source>
        <dbReference type="Proteomes" id="UP001172386"/>
    </source>
</evidence>
<sequence length="331" mass="36430">MSLPLGDKFPRDQHDCYRSTDPRVNEDIKTSLLGKNAMVVGAGRGIGRACCEFLVLAGVKSIACLALEKTEAEETAKICQGLNPTVQVISIAADNRNFSIVRDIVEDTEKNFGSIDILLMNAGRPPQFLPTSLSDPEIWWQTVSVSLQGAFNFSRAVLPLMQRQRSGCIIFTSSSGAHTNNGMSSYVLAKLSQVRLAEILHVENFQQFGIKTFAFNPGCVRTRFFTDFEDKVLGKAVSEASYVAKNVALEDVSANNAYTALKDQQFDSPYTAAGLVTTLASGKLDFMSGRYLDAAVDIEHYINSRDEILKHDLCRVRLVLSATELIPHCQF</sequence>
<reference evidence="1" key="1">
    <citation type="submission" date="2022-10" db="EMBL/GenBank/DDBJ databases">
        <title>Culturing micro-colonial fungi from biological soil crusts in the Mojave desert and describing Neophaeococcomyces mojavensis, and introducing the new genera and species Taxawa tesnikishii.</title>
        <authorList>
            <person name="Kurbessoian T."/>
            <person name="Stajich J.E."/>
        </authorList>
    </citation>
    <scope>NUCLEOTIDE SEQUENCE</scope>
    <source>
        <strain evidence="1">JES_112</strain>
    </source>
</reference>
<organism evidence="1 2">
    <name type="scientific">Neophaeococcomyces mojaviensis</name>
    <dbReference type="NCBI Taxonomy" id="3383035"/>
    <lineage>
        <taxon>Eukaryota</taxon>
        <taxon>Fungi</taxon>
        <taxon>Dikarya</taxon>
        <taxon>Ascomycota</taxon>
        <taxon>Pezizomycotina</taxon>
        <taxon>Eurotiomycetes</taxon>
        <taxon>Chaetothyriomycetidae</taxon>
        <taxon>Chaetothyriales</taxon>
        <taxon>Chaetothyriales incertae sedis</taxon>
        <taxon>Neophaeococcomyces</taxon>
    </lineage>
</organism>